<dbReference type="RefSeq" id="WP_146781326.1">
    <property type="nucleotide sequence ID" value="NZ_CP042434.1"/>
</dbReference>
<sequence length="479" mass="54463">MKIYRLTISLILMLLVMYSCRKDQWDKRELVTDTSGTETLLDLIKADTGLSEFAKYLEKTGYDKTVASSKTFTVWAPDNEAFRAVDPGYLEDSTSLKLMIGNCIANQTFYTKEAKDSAIRIRTYSGKRVLFTGDSLNDIALIKKDIHAKNGVLFTMGSAFKPQDNAFEYLRDNYSNSLLFGYLKTLFYSSNIDSLYRDSLKTANAIIPSLNTYMRKVNINSEDSLMTYIILTDQAYKTEMFKLASYFMDSTLEISDSLRGWNIVKDLAINGVYEPGSIPNTLYSTKDSLAIHLNSSQIVKSVKVSNGIVYVVNSLDYDLATKIKPVTIEGERFFDRLDNTKSYSIRKRRDPSTDSIFHDLLIENFGISSYWVRYPVTLNAVTYKVYWRAVNDFQTGTFPMMLALNHHIDTAFADPKNIPFDFTLPYTNVDLLNYNDVYIGEFTPAKHGLEDLFLIGNNVTSNGKNTIVCDYIKLVPVLN</sequence>
<accession>A0A5B8VKL4</accession>
<reference evidence="2 3" key="1">
    <citation type="journal article" date="2017" name="Int. J. Syst. Evol. Microbiol.">
        <title>Arachidicoccus ginsenosidivorans sp. nov., with ginsenoside-converting activity isolated from ginseng cultivating soil.</title>
        <authorList>
            <person name="Siddiqi M.Z."/>
            <person name="Aslam Z."/>
            <person name="Im W.T."/>
        </authorList>
    </citation>
    <scope>NUCLEOTIDE SEQUENCE [LARGE SCALE GENOMIC DNA]</scope>
    <source>
        <strain evidence="2 3">Gsoil 809</strain>
    </source>
</reference>
<dbReference type="SUPFAM" id="SSF82153">
    <property type="entry name" value="FAS1 domain"/>
    <property type="match status" value="1"/>
</dbReference>
<name>A0A5B8VKL4_9BACT</name>
<dbReference type="PROSITE" id="PS50213">
    <property type="entry name" value="FAS1"/>
    <property type="match status" value="1"/>
</dbReference>
<dbReference type="Gene3D" id="2.30.180.10">
    <property type="entry name" value="FAS1 domain"/>
    <property type="match status" value="1"/>
</dbReference>
<evidence type="ECO:0000259" key="1">
    <source>
        <dbReference type="PROSITE" id="PS50213"/>
    </source>
</evidence>
<dbReference type="OrthoDB" id="831756at2"/>
<dbReference type="AlphaFoldDB" id="A0A5B8VKL4"/>
<dbReference type="InterPro" id="IPR036378">
    <property type="entry name" value="FAS1_dom_sf"/>
</dbReference>
<keyword evidence="3" id="KW-1185">Reference proteome</keyword>
<proteinExistence type="predicted"/>
<evidence type="ECO:0000313" key="2">
    <source>
        <dbReference type="EMBL" id="QEC71879.1"/>
    </source>
</evidence>
<protein>
    <recommendedName>
        <fullName evidence="1">FAS1 domain-containing protein</fullName>
    </recommendedName>
</protein>
<feature type="domain" description="FAS1" evidence="1">
    <location>
        <begin position="37"/>
        <end position="160"/>
    </location>
</feature>
<dbReference type="EMBL" id="CP042434">
    <property type="protein sequence ID" value="QEC71879.1"/>
    <property type="molecule type" value="Genomic_DNA"/>
</dbReference>
<dbReference type="InterPro" id="IPR050904">
    <property type="entry name" value="Adhesion/Biosynth-related"/>
</dbReference>
<dbReference type="PROSITE" id="PS51257">
    <property type="entry name" value="PROKAR_LIPOPROTEIN"/>
    <property type="match status" value="1"/>
</dbReference>
<dbReference type="Proteomes" id="UP000321291">
    <property type="component" value="Chromosome"/>
</dbReference>
<dbReference type="Pfam" id="PF02469">
    <property type="entry name" value="Fasciclin"/>
    <property type="match status" value="1"/>
</dbReference>
<dbReference type="PANTHER" id="PTHR10900:SF77">
    <property type="entry name" value="FI19380P1"/>
    <property type="match status" value="1"/>
</dbReference>
<gene>
    <name evidence="2" type="ORF">FSB73_09605</name>
</gene>
<dbReference type="PANTHER" id="PTHR10900">
    <property type="entry name" value="PERIOSTIN-RELATED"/>
    <property type="match status" value="1"/>
</dbReference>
<organism evidence="2 3">
    <name type="scientific">Arachidicoccus ginsenosidivorans</name>
    <dbReference type="NCBI Taxonomy" id="496057"/>
    <lineage>
        <taxon>Bacteria</taxon>
        <taxon>Pseudomonadati</taxon>
        <taxon>Bacteroidota</taxon>
        <taxon>Chitinophagia</taxon>
        <taxon>Chitinophagales</taxon>
        <taxon>Chitinophagaceae</taxon>
        <taxon>Arachidicoccus</taxon>
    </lineage>
</organism>
<dbReference type="KEGG" id="agi:FSB73_09605"/>
<evidence type="ECO:0000313" key="3">
    <source>
        <dbReference type="Proteomes" id="UP000321291"/>
    </source>
</evidence>
<dbReference type="InterPro" id="IPR000782">
    <property type="entry name" value="FAS1_domain"/>
</dbReference>